<evidence type="ECO:0000313" key="1">
    <source>
        <dbReference type="EMBL" id="RML18141.1"/>
    </source>
</evidence>
<dbReference type="EMBL" id="RBNL01005030">
    <property type="protein sequence ID" value="RML18141.1"/>
    <property type="molecule type" value="Genomic_DNA"/>
</dbReference>
<evidence type="ECO:0000313" key="2">
    <source>
        <dbReference type="Proteomes" id="UP000282378"/>
    </source>
</evidence>
<accession>A0A3M2TU57</accession>
<dbReference type="AlphaFoldDB" id="A0A3M2TU57"/>
<protein>
    <submittedName>
        <fullName evidence="1">Uncharacterized protein</fullName>
    </submittedName>
</protein>
<gene>
    <name evidence="1" type="ORF">APX70_01663</name>
</gene>
<dbReference type="Proteomes" id="UP000282378">
    <property type="component" value="Unassembled WGS sequence"/>
</dbReference>
<name>A0A3M2TU57_PSEYM</name>
<proteinExistence type="predicted"/>
<comment type="caution">
    <text evidence="1">The sequence shown here is derived from an EMBL/GenBank/DDBJ whole genome shotgun (WGS) entry which is preliminary data.</text>
</comment>
<dbReference type="RefSeq" id="WP_152666573.1">
    <property type="nucleotide sequence ID" value="NZ_LGLH01000050.1"/>
</dbReference>
<reference evidence="1 2" key="1">
    <citation type="submission" date="2018-08" db="EMBL/GenBank/DDBJ databases">
        <title>Recombination of ecologically and evolutionarily significant loci maintains genetic cohesion in the Pseudomonas syringae species complex.</title>
        <authorList>
            <person name="Dillon M."/>
            <person name="Thakur S."/>
            <person name="Almeida R.N.D."/>
            <person name="Weir B.S."/>
            <person name="Guttman D.S."/>
        </authorList>
    </citation>
    <scope>NUCLEOTIDE SEQUENCE [LARGE SCALE GENOMIC DNA]</scope>
    <source>
        <strain evidence="1 2">88_10</strain>
    </source>
</reference>
<sequence length="220" mass="24776">MLALEGVAYVSVNKKLGWIKTQPGECLTAFPRKKSYCAGGNAEKNLSGSHGSVLYLLEKNFPNSRLLSQEIDGLYPTEWLMKAREFHNYQSCGFSDPKPSQYFERYVENLGAHAKIIYAYFSDKDDLYTFTGDHAVISYPTFVIKHVAGRFEQQSTTQRQTPESQALLLLPLPETEDIASTQVTMDNSLILEMIAAEGSEMNFLEKLVLKPQQVNSMLSE</sequence>
<organism evidence="1 2">
    <name type="scientific">Pseudomonas syringae pv. maculicola</name>
    <dbReference type="NCBI Taxonomy" id="59511"/>
    <lineage>
        <taxon>Bacteria</taxon>
        <taxon>Pseudomonadati</taxon>
        <taxon>Pseudomonadota</taxon>
        <taxon>Gammaproteobacteria</taxon>
        <taxon>Pseudomonadales</taxon>
        <taxon>Pseudomonadaceae</taxon>
        <taxon>Pseudomonas</taxon>
    </lineage>
</organism>